<dbReference type="EMBL" id="DS499601">
    <property type="protein sequence ID" value="EDP47969.1"/>
    <property type="molecule type" value="Genomic_DNA"/>
</dbReference>
<feature type="compositionally biased region" description="Basic residues" evidence="1">
    <location>
        <begin position="338"/>
        <end position="347"/>
    </location>
</feature>
<keyword evidence="3" id="KW-1185">Reference proteome</keyword>
<feature type="region of interest" description="Disordered" evidence="1">
    <location>
        <begin position="325"/>
        <end position="391"/>
    </location>
</feature>
<gene>
    <name evidence="2" type="ORF">AFUB_086750</name>
</gene>
<evidence type="ECO:0000313" key="2">
    <source>
        <dbReference type="EMBL" id="EDP47969.1"/>
    </source>
</evidence>
<feature type="region of interest" description="Disordered" evidence="1">
    <location>
        <begin position="243"/>
        <end position="281"/>
    </location>
</feature>
<accession>B0YBI8</accession>
<protein>
    <submittedName>
        <fullName evidence="2">Uncharacterized protein</fullName>
    </submittedName>
</protein>
<dbReference type="Proteomes" id="UP000001699">
    <property type="component" value="Unassembled WGS sequence"/>
</dbReference>
<organism evidence="2 3">
    <name type="scientific">Aspergillus fumigatus (strain CBS 144.89 / FGSC A1163 / CEA10)</name>
    <name type="common">Neosartorya fumigata</name>
    <dbReference type="NCBI Taxonomy" id="451804"/>
    <lineage>
        <taxon>Eukaryota</taxon>
        <taxon>Fungi</taxon>
        <taxon>Dikarya</taxon>
        <taxon>Ascomycota</taxon>
        <taxon>Pezizomycotina</taxon>
        <taxon>Eurotiomycetes</taxon>
        <taxon>Eurotiomycetidae</taxon>
        <taxon>Eurotiales</taxon>
        <taxon>Aspergillaceae</taxon>
        <taxon>Aspergillus</taxon>
        <taxon>Aspergillus subgen. Fumigati</taxon>
    </lineage>
</organism>
<evidence type="ECO:0000313" key="3">
    <source>
        <dbReference type="Proteomes" id="UP000001699"/>
    </source>
</evidence>
<evidence type="ECO:0000256" key="1">
    <source>
        <dbReference type="SAM" id="MobiDB-lite"/>
    </source>
</evidence>
<dbReference type="HOGENOM" id="CLU_059399_0_0_1"/>
<dbReference type="OrthoDB" id="3852249at2759"/>
<sequence length="391" mass="43171">MSRGWGTVSTSFAELGKCAARLARLGSSAKDFLDKASIALSSNGDRAAYFIKAASIAGALHTGGACIAAYQVVKGVNELCDSRAFATLVYNMVRNKVGNPTTWVLVYHPDTMWTHHFEDEIRGRGSLGTEFMGIFHDLDTAVVFMMGIRRAQKEDPELCDVVPHFELLMPAYYPIVITTPLCFPDEIQPFTLYCDKYNGESLVWMNLPGVAEGAHGNLGLYKRPKRYWDLGYWFGANESPPRTLGFRGDEEGNSSNEYLSETEKAESEESEAENVEQPDDTATVSAQGFDEFESYVSLDAEDIHAKSGINGVHEEDLGNNVSTTVSYTNCMTSSGRRGSSHRRRHRSSQQNPSSPTASSVFTVTTSSSTTKSGHRRKRTRRKGSKHSSRHT</sequence>
<reference evidence="2 3" key="1">
    <citation type="journal article" date="2008" name="PLoS Genet.">
        <title>Genomic islands in the pathogenic filamentous fungus Aspergillus fumigatus.</title>
        <authorList>
            <person name="Fedorova N.D."/>
            <person name="Khaldi N."/>
            <person name="Joardar V.S."/>
            <person name="Maiti R."/>
            <person name="Amedeo P."/>
            <person name="Anderson M.J."/>
            <person name="Crabtree J."/>
            <person name="Silva J.C."/>
            <person name="Badger J.H."/>
            <person name="Albarraq A."/>
            <person name="Angiuoli S."/>
            <person name="Bussey H."/>
            <person name="Bowyer P."/>
            <person name="Cotty P.J."/>
            <person name="Dyer P.S."/>
            <person name="Egan A."/>
            <person name="Galens K."/>
            <person name="Fraser-Liggett C.M."/>
            <person name="Haas B.J."/>
            <person name="Inman J.M."/>
            <person name="Kent R."/>
            <person name="Lemieux S."/>
            <person name="Malavazi I."/>
            <person name="Orvis J."/>
            <person name="Roemer T."/>
            <person name="Ronning C.M."/>
            <person name="Sundaram J.P."/>
            <person name="Sutton G."/>
            <person name="Turner G."/>
            <person name="Venter J.C."/>
            <person name="White O.R."/>
            <person name="Whitty B.R."/>
            <person name="Youngman P."/>
            <person name="Wolfe K.H."/>
            <person name="Goldman G.H."/>
            <person name="Wortman J.R."/>
            <person name="Jiang B."/>
            <person name="Denning D.W."/>
            <person name="Nierman W.C."/>
        </authorList>
    </citation>
    <scope>NUCLEOTIDE SEQUENCE [LARGE SCALE GENOMIC DNA]</scope>
    <source>
        <strain evidence="3">CBS 144.89 / FGSC A1163 / CEA10</strain>
    </source>
</reference>
<dbReference type="AlphaFoldDB" id="B0YBI8"/>
<feature type="compositionally biased region" description="Polar residues" evidence="1">
    <location>
        <begin position="349"/>
        <end position="363"/>
    </location>
</feature>
<feature type="compositionally biased region" description="Basic residues" evidence="1">
    <location>
        <begin position="372"/>
        <end position="391"/>
    </location>
</feature>
<feature type="compositionally biased region" description="Acidic residues" evidence="1">
    <location>
        <begin position="268"/>
        <end position="279"/>
    </location>
</feature>
<proteinExistence type="predicted"/>
<name>B0YBI8_ASPFC</name>